<dbReference type="OrthoDB" id="2576082at2759"/>
<gene>
    <name evidence="3" type="ORF">M408DRAFT_20681</name>
</gene>
<evidence type="ECO:0000256" key="1">
    <source>
        <dbReference type="SAM" id="MobiDB-lite"/>
    </source>
</evidence>
<evidence type="ECO:0000313" key="4">
    <source>
        <dbReference type="Proteomes" id="UP000054097"/>
    </source>
</evidence>
<evidence type="ECO:0000313" key="3">
    <source>
        <dbReference type="EMBL" id="KIM32380.1"/>
    </source>
</evidence>
<keyword evidence="4" id="KW-1185">Reference proteome</keyword>
<dbReference type="EMBL" id="KN824280">
    <property type="protein sequence ID" value="KIM32380.1"/>
    <property type="molecule type" value="Genomic_DNA"/>
</dbReference>
<organism evidence="3 4">
    <name type="scientific">Serendipita vermifera MAFF 305830</name>
    <dbReference type="NCBI Taxonomy" id="933852"/>
    <lineage>
        <taxon>Eukaryota</taxon>
        <taxon>Fungi</taxon>
        <taxon>Dikarya</taxon>
        <taxon>Basidiomycota</taxon>
        <taxon>Agaricomycotina</taxon>
        <taxon>Agaricomycetes</taxon>
        <taxon>Sebacinales</taxon>
        <taxon>Serendipitaceae</taxon>
        <taxon>Serendipita</taxon>
    </lineage>
</organism>
<keyword evidence="2" id="KW-0472">Membrane</keyword>
<dbReference type="Proteomes" id="UP000054097">
    <property type="component" value="Unassembled WGS sequence"/>
</dbReference>
<proteinExistence type="predicted"/>
<dbReference type="HOGENOM" id="CLU_506331_0_0_1"/>
<reference evidence="3 4" key="1">
    <citation type="submission" date="2014-04" db="EMBL/GenBank/DDBJ databases">
        <authorList>
            <consortium name="DOE Joint Genome Institute"/>
            <person name="Kuo A."/>
            <person name="Zuccaro A."/>
            <person name="Kohler A."/>
            <person name="Nagy L.G."/>
            <person name="Floudas D."/>
            <person name="Copeland A."/>
            <person name="Barry K.W."/>
            <person name="Cichocki N."/>
            <person name="Veneault-Fourrey C."/>
            <person name="LaButti K."/>
            <person name="Lindquist E.A."/>
            <person name="Lipzen A."/>
            <person name="Lundell T."/>
            <person name="Morin E."/>
            <person name="Murat C."/>
            <person name="Sun H."/>
            <person name="Tunlid A."/>
            <person name="Henrissat B."/>
            <person name="Grigoriev I.V."/>
            <person name="Hibbett D.S."/>
            <person name="Martin F."/>
            <person name="Nordberg H.P."/>
            <person name="Cantor M.N."/>
            <person name="Hua S.X."/>
        </authorList>
    </citation>
    <scope>NUCLEOTIDE SEQUENCE [LARGE SCALE GENOMIC DNA]</scope>
    <source>
        <strain evidence="3 4">MAFF 305830</strain>
    </source>
</reference>
<sequence>MPGWNTTVQDYSPLISYSPLGAWSAEYNSTGSFYEFYNDKYTSTSTINATASFECNGTGIWIYGAKGPNHGAYTVTLDGMVNTLNATSTEWLQTLLFAAPALGAGRHVVEVSNTGGAMVSVDLVSYFRVLYIYHVTLMSFLEVECQHSTAEDENLIQQMFVDVGSRPWVYEGDWMMNSDASSTSTSGIQTSGSNASATLQFRGTHVDVYGHTSPTCGSFLVSLDDVTDPRTFNCTSSITHAQVLLYSADMVGGRNHSLKLTNLAQSDRSTLYLENAVVISSRDGSREDLGPSRAPLSSGTRIGIIIALSVAIPLLGAICIVICLRRRHHRLGQRRRSMKEVLPDRSKRLTLDLEQSNVKMGLQNHRPMVYLAIPSPSPSATSPLSPISPQQQVESQYRSAIIRTNSSASRMVVPSGTLTPALNGPAHPRGGGSGVPWLLIPEARQRVPLDSPLTPLAPSTRIHHPFALARHPPSPPPIAIVPLPPPSVLGGHPPGPRRSVLRIRDEKRWRVDRRSHPPPPNYWQATAQPL</sequence>
<protein>
    <submittedName>
        <fullName evidence="3">Uncharacterized protein</fullName>
    </submittedName>
</protein>
<name>A0A0C3B6C6_SERVB</name>
<keyword evidence="2" id="KW-1133">Transmembrane helix</keyword>
<feature type="region of interest" description="Disordered" evidence="1">
    <location>
        <begin position="488"/>
        <end position="530"/>
    </location>
</feature>
<reference evidence="4" key="2">
    <citation type="submission" date="2015-01" db="EMBL/GenBank/DDBJ databases">
        <title>Evolutionary Origins and Diversification of the Mycorrhizal Mutualists.</title>
        <authorList>
            <consortium name="DOE Joint Genome Institute"/>
            <consortium name="Mycorrhizal Genomics Consortium"/>
            <person name="Kohler A."/>
            <person name="Kuo A."/>
            <person name="Nagy L.G."/>
            <person name="Floudas D."/>
            <person name="Copeland A."/>
            <person name="Barry K.W."/>
            <person name="Cichocki N."/>
            <person name="Veneault-Fourrey C."/>
            <person name="LaButti K."/>
            <person name="Lindquist E.A."/>
            <person name="Lipzen A."/>
            <person name="Lundell T."/>
            <person name="Morin E."/>
            <person name="Murat C."/>
            <person name="Riley R."/>
            <person name="Ohm R."/>
            <person name="Sun H."/>
            <person name="Tunlid A."/>
            <person name="Henrissat B."/>
            <person name="Grigoriev I.V."/>
            <person name="Hibbett D.S."/>
            <person name="Martin F."/>
        </authorList>
    </citation>
    <scope>NUCLEOTIDE SEQUENCE [LARGE SCALE GENOMIC DNA]</scope>
    <source>
        <strain evidence="4">MAFF 305830</strain>
    </source>
</reference>
<keyword evidence="2" id="KW-0812">Transmembrane</keyword>
<evidence type="ECO:0000256" key="2">
    <source>
        <dbReference type="SAM" id="Phobius"/>
    </source>
</evidence>
<dbReference type="AlphaFoldDB" id="A0A0C3B6C6"/>
<feature type="compositionally biased region" description="Basic and acidic residues" evidence="1">
    <location>
        <begin position="502"/>
        <end position="515"/>
    </location>
</feature>
<dbReference type="Gene3D" id="2.60.120.260">
    <property type="entry name" value="Galactose-binding domain-like"/>
    <property type="match status" value="2"/>
</dbReference>
<dbReference type="STRING" id="933852.A0A0C3B6C6"/>
<feature type="transmembrane region" description="Helical" evidence="2">
    <location>
        <begin position="302"/>
        <end position="324"/>
    </location>
</feature>
<accession>A0A0C3B6C6</accession>